<dbReference type="PROSITE" id="PS00297">
    <property type="entry name" value="HSP70_1"/>
    <property type="match status" value="1"/>
</dbReference>
<reference evidence="4" key="4">
    <citation type="submission" date="2019-03" db="UniProtKB">
        <authorList>
            <consortium name="EnsemblPlants"/>
        </authorList>
    </citation>
    <scope>IDENTIFICATION</scope>
</reference>
<proteinExistence type="inferred from homology"/>
<accession>A0A453IDE8</accession>
<organism evidence="4 5">
    <name type="scientific">Aegilops tauschii subsp. strangulata</name>
    <name type="common">Goatgrass</name>
    <dbReference type="NCBI Taxonomy" id="200361"/>
    <lineage>
        <taxon>Eukaryota</taxon>
        <taxon>Viridiplantae</taxon>
        <taxon>Streptophyta</taxon>
        <taxon>Embryophyta</taxon>
        <taxon>Tracheophyta</taxon>
        <taxon>Spermatophyta</taxon>
        <taxon>Magnoliopsida</taxon>
        <taxon>Liliopsida</taxon>
        <taxon>Poales</taxon>
        <taxon>Poaceae</taxon>
        <taxon>BOP clade</taxon>
        <taxon>Pooideae</taxon>
        <taxon>Triticodae</taxon>
        <taxon>Triticeae</taxon>
        <taxon>Triticinae</taxon>
        <taxon>Aegilops</taxon>
    </lineage>
</organism>
<keyword evidence="5" id="KW-1185">Reference proteome</keyword>
<dbReference type="InterPro" id="IPR013126">
    <property type="entry name" value="Hsp_70_fam"/>
</dbReference>
<evidence type="ECO:0000256" key="2">
    <source>
        <dbReference type="ARBA" id="ARBA00022741"/>
    </source>
</evidence>
<keyword evidence="3" id="KW-0067">ATP-binding</keyword>
<dbReference type="Pfam" id="PF00012">
    <property type="entry name" value="HSP70"/>
    <property type="match status" value="1"/>
</dbReference>
<protein>
    <submittedName>
        <fullName evidence="4">Uncharacterized protein</fullName>
    </submittedName>
</protein>
<evidence type="ECO:0000313" key="5">
    <source>
        <dbReference type="Proteomes" id="UP000015105"/>
    </source>
</evidence>
<keyword evidence="2" id="KW-0547">Nucleotide-binding</keyword>
<dbReference type="FunFam" id="3.30.420.40:FF:000028">
    <property type="entry name" value="heat shock 70 kDa protein-like"/>
    <property type="match status" value="1"/>
</dbReference>
<evidence type="ECO:0000256" key="3">
    <source>
        <dbReference type="ARBA" id="ARBA00022840"/>
    </source>
</evidence>
<dbReference type="PRINTS" id="PR00301">
    <property type="entry name" value="HEATSHOCK70"/>
</dbReference>
<dbReference type="SUPFAM" id="SSF53067">
    <property type="entry name" value="Actin-like ATPase domain"/>
    <property type="match status" value="1"/>
</dbReference>
<reference evidence="4" key="5">
    <citation type="journal article" date="2021" name="G3 (Bethesda)">
        <title>Aegilops tauschii genome assembly Aet v5.0 features greater sequence contiguity and improved annotation.</title>
        <authorList>
            <person name="Wang L."/>
            <person name="Zhu T."/>
            <person name="Rodriguez J.C."/>
            <person name="Deal K.R."/>
            <person name="Dubcovsky J."/>
            <person name="McGuire P.E."/>
            <person name="Lux T."/>
            <person name="Spannagl M."/>
            <person name="Mayer K.F.X."/>
            <person name="Baldrich P."/>
            <person name="Meyers B.C."/>
            <person name="Huo N."/>
            <person name="Gu Y.Q."/>
            <person name="Zhou H."/>
            <person name="Devos K.M."/>
            <person name="Bennetzen J.L."/>
            <person name="Unver T."/>
            <person name="Budak H."/>
            <person name="Gulick P.J."/>
            <person name="Galiba G."/>
            <person name="Kalapos B."/>
            <person name="Nelson D.R."/>
            <person name="Li P."/>
            <person name="You F.M."/>
            <person name="Luo M.C."/>
            <person name="Dvorak J."/>
        </authorList>
    </citation>
    <scope>NUCLEOTIDE SEQUENCE [LARGE SCALE GENOMIC DNA]</scope>
    <source>
        <strain evidence="4">cv. AL8/78</strain>
    </source>
</reference>
<comment type="similarity">
    <text evidence="1">Belongs to the heat shock protein 70 family.</text>
</comment>
<dbReference type="GO" id="GO:0005524">
    <property type="term" value="F:ATP binding"/>
    <property type="evidence" value="ECO:0007669"/>
    <property type="project" value="UniProtKB-KW"/>
</dbReference>
<reference evidence="5" key="2">
    <citation type="journal article" date="2017" name="Nat. Plants">
        <title>The Aegilops tauschii genome reveals multiple impacts of transposons.</title>
        <authorList>
            <person name="Zhao G."/>
            <person name="Zou C."/>
            <person name="Li K."/>
            <person name="Wang K."/>
            <person name="Li T."/>
            <person name="Gao L."/>
            <person name="Zhang X."/>
            <person name="Wang H."/>
            <person name="Yang Z."/>
            <person name="Liu X."/>
            <person name="Jiang W."/>
            <person name="Mao L."/>
            <person name="Kong X."/>
            <person name="Jiao Y."/>
            <person name="Jia J."/>
        </authorList>
    </citation>
    <scope>NUCLEOTIDE SEQUENCE [LARGE SCALE GENOMIC DNA]</scope>
    <source>
        <strain evidence="5">cv. AL8/78</strain>
    </source>
</reference>
<dbReference type="Proteomes" id="UP000015105">
    <property type="component" value="Chromosome 4D"/>
</dbReference>
<reference evidence="4" key="3">
    <citation type="journal article" date="2017" name="Nature">
        <title>Genome sequence of the progenitor of the wheat D genome Aegilops tauschii.</title>
        <authorList>
            <person name="Luo M.C."/>
            <person name="Gu Y.Q."/>
            <person name="Puiu D."/>
            <person name="Wang H."/>
            <person name="Twardziok S.O."/>
            <person name="Deal K.R."/>
            <person name="Huo N."/>
            <person name="Zhu T."/>
            <person name="Wang L."/>
            <person name="Wang Y."/>
            <person name="McGuire P.E."/>
            <person name="Liu S."/>
            <person name="Long H."/>
            <person name="Ramasamy R.K."/>
            <person name="Rodriguez J.C."/>
            <person name="Van S.L."/>
            <person name="Yuan L."/>
            <person name="Wang Z."/>
            <person name="Xia Z."/>
            <person name="Xiao L."/>
            <person name="Anderson O.D."/>
            <person name="Ouyang S."/>
            <person name="Liang Y."/>
            <person name="Zimin A.V."/>
            <person name="Pertea G."/>
            <person name="Qi P."/>
            <person name="Bennetzen J.L."/>
            <person name="Dai X."/>
            <person name="Dawson M.W."/>
            <person name="Muller H.G."/>
            <person name="Kugler K."/>
            <person name="Rivarola-Duarte L."/>
            <person name="Spannagl M."/>
            <person name="Mayer K.F.X."/>
            <person name="Lu F.H."/>
            <person name="Bevan M.W."/>
            <person name="Leroy P."/>
            <person name="Li P."/>
            <person name="You F.M."/>
            <person name="Sun Q."/>
            <person name="Liu Z."/>
            <person name="Lyons E."/>
            <person name="Wicker T."/>
            <person name="Salzberg S.L."/>
            <person name="Devos K.M."/>
            <person name="Dvorak J."/>
        </authorList>
    </citation>
    <scope>NUCLEOTIDE SEQUENCE [LARGE SCALE GENOMIC DNA]</scope>
    <source>
        <strain evidence="4">cv. AL8/78</strain>
    </source>
</reference>
<sequence>RFEIVKPEKNTPAYSKSFGFLNSGHALLQSSFSVRLCCAEMAGAKDDGPAIGIDLGTTYSCVAVWRPSHNRVEVIPNDQGNLTTPSCVAFTDTCRLIGDSAMNQAAMNSVNTVFGKN</sequence>
<dbReference type="Gene3D" id="3.30.420.40">
    <property type="match status" value="1"/>
</dbReference>
<dbReference type="InterPro" id="IPR043129">
    <property type="entry name" value="ATPase_NBD"/>
</dbReference>
<dbReference type="AlphaFoldDB" id="A0A453IDE8"/>
<reference evidence="5" key="1">
    <citation type="journal article" date="2014" name="Science">
        <title>Ancient hybridizations among the ancestral genomes of bread wheat.</title>
        <authorList>
            <consortium name="International Wheat Genome Sequencing Consortium,"/>
            <person name="Marcussen T."/>
            <person name="Sandve S.R."/>
            <person name="Heier L."/>
            <person name="Spannagl M."/>
            <person name="Pfeifer M."/>
            <person name="Jakobsen K.S."/>
            <person name="Wulff B.B."/>
            <person name="Steuernagel B."/>
            <person name="Mayer K.F."/>
            <person name="Olsen O.A."/>
        </authorList>
    </citation>
    <scope>NUCLEOTIDE SEQUENCE [LARGE SCALE GENOMIC DNA]</scope>
    <source>
        <strain evidence="5">cv. AL8/78</strain>
    </source>
</reference>
<dbReference type="Gramene" id="AET4Gv20526800.5">
    <property type="protein sequence ID" value="AET4Gv20526800.5"/>
    <property type="gene ID" value="AET4Gv20526800"/>
</dbReference>
<name>A0A453IDE8_AEGTS</name>
<dbReference type="PANTHER" id="PTHR19375">
    <property type="entry name" value="HEAT SHOCK PROTEIN 70KDA"/>
    <property type="match status" value="1"/>
</dbReference>
<dbReference type="EnsemblPlants" id="AET4Gv20526800.5">
    <property type="protein sequence ID" value="AET4Gv20526800.5"/>
    <property type="gene ID" value="AET4Gv20526800"/>
</dbReference>
<dbReference type="GO" id="GO:0140662">
    <property type="term" value="F:ATP-dependent protein folding chaperone"/>
    <property type="evidence" value="ECO:0007669"/>
    <property type="project" value="InterPro"/>
</dbReference>
<evidence type="ECO:0000313" key="4">
    <source>
        <dbReference type="EnsemblPlants" id="AET4Gv20526800.5"/>
    </source>
</evidence>
<evidence type="ECO:0000256" key="1">
    <source>
        <dbReference type="ARBA" id="ARBA00007381"/>
    </source>
</evidence>
<dbReference type="InterPro" id="IPR018181">
    <property type="entry name" value="Heat_shock_70_CS"/>
</dbReference>